<protein>
    <submittedName>
        <fullName evidence="1">Uncharacterized protein AlNc14C4G655</fullName>
    </submittedName>
</protein>
<accession>F0W0L4</accession>
<dbReference type="EMBL" id="FR824049">
    <property type="protein sequence ID" value="CCA14586.1"/>
    <property type="molecule type" value="Genomic_DNA"/>
</dbReference>
<organism evidence="1">
    <name type="scientific">Albugo laibachii Nc14</name>
    <dbReference type="NCBI Taxonomy" id="890382"/>
    <lineage>
        <taxon>Eukaryota</taxon>
        <taxon>Sar</taxon>
        <taxon>Stramenopiles</taxon>
        <taxon>Oomycota</taxon>
        <taxon>Peronosporomycetes</taxon>
        <taxon>Albuginales</taxon>
        <taxon>Albuginaceae</taxon>
        <taxon>Albugo</taxon>
    </lineage>
</organism>
<dbReference type="AlphaFoldDB" id="F0W0L4"/>
<reference evidence="1" key="2">
    <citation type="submission" date="2011-02" db="EMBL/GenBank/DDBJ databases">
        <authorList>
            <person name="MacLean D."/>
        </authorList>
    </citation>
    <scope>NUCLEOTIDE SEQUENCE</scope>
</reference>
<evidence type="ECO:0000313" key="1">
    <source>
        <dbReference type="EMBL" id="CCA14586.1"/>
    </source>
</evidence>
<name>F0W0L4_9STRA</name>
<sequence>MNQASDVSLLHDSDWKFEAAPTLELQKYDSFVRWVLEAEIDSLISLDALPEELKAVSMALEADISAKECNGTNLELMRASVEADLEAALDDISISRRQKHHLFDQITVLEGDLDVLCEQIALSEARIRKHLQDRDLAISERYSVEKEIEDIEAKRRYILAQESSFFSFGRTLPLDTEMNVDIEKIHQEIAAVKVDSAQIQTELDKRYNHLAKQEKECVLLKLEIAKAKEFEDNFRVRIANVNPALQKPQKIRFFGAAAAVAFTRKHKSARCPQPL</sequence>
<proteinExistence type="predicted"/>
<gene>
    <name evidence="1" type="primary">AlNc14C4G655</name>
    <name evidence="1" type="ORF">ALNC14_007290</name>
</gene>
<dbReference type="HOGENOM" id="CLU_881328_0_0_1"/>
<reference evidence="1" key="1">
    <citation type="journal article" date="2011" name="PLoS Biol.">
        <title>Gene gain and loss during evolution of obligate parasitism in the white rust pathogen of Arabidopsis thaliana.</title>
        <authorList>
            <person name="Kemen E."/>
            <person name="Gardiner A."/>
            <person name="Schultz-Larsen T."/>
            <person name="Kemen A.C."/>
            <person name="Balmuth A.L."/>
            <person name="Robert-Seilaniantz A."/>
            <person name="Bailey K."/>
            <person name="Holub E."/>
            <person name="Studholme D.J."/>
            <person name="Maclean D."/>
            <person name="Jones J.D."/>
        </authorList>
    </citation>
    <scope>NUCLEOTIDE SEQUENCE</scope>
</reference>